<name>A0A9J5XRV4_SOLCO</name>
<evidence type="ECO:0000313" key="1">
    <source>
        <dbReference type="EMBL" id="KAG5589864.1"/>
    </source>
</evidence>
<proteinExistence type="predicted"/>
<evidence type="ECO:0000313" key="2">
    <source>
        <dbReference type="Proteomes" id="UP000824120"/>
    </source>
</evidence>
<dbReference type="Proteomes" id="UP000824120">
    <property type="component" value="Chromosome 8"/>
</dbReference>
<organism evidence="1 2">
    <name type="scientific">Solanum commersonii</name>
    <name type="common">Commerson's wild potato</name>
    <name type="synonym">Commerson's nightshade</name>
    <dbReference type="NCBI Taxonomy" id="4109"/>
    <lineage>
        <taxon>Eukaryota</taxon>
        <taxon>Viridiplantae</taxon>
        <taxon>Streptophyta</taxon>
        <taxon>Embryophyta</taxon>
        <taxon>Tracheophyta</taxon>
        <taxon>Spermatophyta</taxon>
        <taxon>Magnoliopsida</taxon>
        <taxon>eudicotyledons</taxon>
        <taxon>Gunneridae</taxon>
        <taxon>Pentapetalae</taxon>
        <taxon>asterids</taxon>
        <taxon>lamiids</taxon>
        <taxon>Solanales</taxon>
        <taxon>Solanaceae</taxon>
        <taxon>Solanoideae</taxon>
        <taxon>Solaneae</taxon>
        <taxon>Solanum</taxon>
    </lineage>
</organism>
<keyword evidence="2" id="KW-1185">Reference proteome</keyword>
<sequence>MPTRTYLSLRLLKPEAATTLLKAVLHLSPTRTSLRYAPCTSATPRDMICALAHGGRNQERLGRVMIKRDGSSDATEALKECVRRLYTQAYHLLRRDSK</sequence>
<dbReference type="OrthoDB" id="1434255at2759"/>
<protein>
    <submittedName>
        <fullName evidence="1">Uncharacterized protein</fullName>
    </submittedName>
</protein>
<gene>
    <name evidence="1" type="ORF">H5410_040378</name>
</gene>
<accession>A0A9J5XRV4</accession>
<dbReference type="AlphaFoldDB" id="A0A9J5XRV4"/>
<reference evidence="1 2" key="1">
    <citation type="submission" date="2020-09" db="EMBL/GenBank/DDBJ databases">
        <title>De no assembly of potato wild relative species, Solanum commersonii.</title>
        <authorList>
            <person name="Cho K."/>
        </authorList>
    </citation>
    <scope>NUCLEOTIDE SEQUENCE [LARGE SCALE GENOMIC DNA]</scope>
    <source>
        <strain evidence="1">LZ3.2</strain>
        <tissue evidence="1">Leaf</tissue>
    </source>
</reference>
<comment type="caution">
    <text evidence="1">The sequence shown here is derived from an EMBL/GenBank/DDBJ whole genome shotgun (WGS) entry which is preliminary data.</text>
</comment>
<dbReference type="EMBL" id="JACXVP010000008">
    <property type="protein sequence ID" value="KAG5589864.1"/>
    <property type="molecule type" value="Genomic_DNA"/>
</dbReference>